<accession>A0A4S8QWG3</accession>
<dbReference type="InterPro" id="IPR039261">
    <property type="entry name" value="FNR_nucleotide-bd"/>
</dbReference>
<protein>
    <recommendedName>
        <fullName evidence="4">FAD-binding FR-type domain-containing protein</fullName>
    </recommendedName>
</protein>
<evidence type="ECO:0000313" key="6">
    <source>
        <dbReference type="Proteomes" id="UP000308671"/>
    </source>
</evidence>
<feature type="region of interest" description="Disordered" evidence="3">
    <location>
        <begin position="285"/>
        <end position="308"/>
    </location>
</feature>
<dbReference type="InterPro" id="IPR017927">
    <property type="entry name" value="FAD-bd_FR_type"/>
</dbReference>
<organism evidence="5 6">
    <name type="scientific">Botrytis galanthina</name>
    <dbReference type="NCBI Taxonomy" id="278940"/>
    <lineage>
        <taxon>Eukaryota</taxon>
        <taxon>Fungi</taxon>
        <taxon>Dikarya</taxon>
        <taxon>Ascomycota</taxon>
        <taxon>Pezizomycotina</taxon>
        <taxon>Leotiomycetes</taxon>
        <taxon>Helotiales</taxon>
        <taxon>Sclerotiniaceae</taxon>
        <taxon>Botrytis</taxon>
    </lineage>
</organism>
<feature type="domain" description="FAD-binding FR-type" evidence="4">
    <location>
        <begin position="106"/>
        <end position="235"/>
    </location>
</feature>
<sequence length="444" mass="50041">MNPSVRYHLFRHPRRIPIRLSESRVQPPLNIGLDFLRSVSSGPKITSLGNGKLGSQLIERKESRENVDRKEMEGERLTTDGGGKKGRDIKQYLSHIERTATEPRDESLHSFILTQVTSINSTTRLFYLSPLHTASNSSHKHLTWKPGQWIDLYLPGIQRPGGFSIVNIPPSQSSPSIDDLKEEKERGIELAIQKPILKLNSGGKISEQVAWLFQPSSEILGREVAVRIGGSFIWPPSCWDEKGSKEHRKERGESGNSVVFIAGGMGINPLMSMISCIHAELTENERRGEGKKVQDKEGDDEIGGSAKENGCENLEVKFLYSTKVPASTPAEDERREGEAEEAILFLDRLQEIFKERKQWDLQLFATGSFHNTTELSKTNAKSNIETHHRRISNNDIDLALGTMEERLRTIVYICGPPTMTDSMVSYVQNLPGMDPLRVLCEKWW</sequence>
<evidence type="ECO:0000256" key="2">
    <source>
        <dbReference type="ARBA" id="ARBA00023027"/>
    </source>
</evidence>
<dbReference type="EMBL" id="PQXL01000278">
    <property type="protein sequence ID" value="THV47935.1"/>
    <property type="molecule type" value="Genomic_DNA"/>
</dbReference>
<dbReference type="Proteomes" id="UP000308671">
    <property type="component" value="Unassembled WGS sequence"/>
</dbReference>
<dbReference type="CDD" id="cd00322">
    <property type="entry name" value="FNR_like"/>
    <property type="match status" value="1"/>
</dbReference>
<evidence type="ECO:0000256" key="1">
    <source>
        <dbReference type="ARBA" id="ARBA00023002"/>
    </source>
</evidence>
<proteinExistence type="predicted"/>
<dbReference type="AlphaFoldDB" id="A0A4S8QWG3"/>
<reference evidence="5 6" key="1">
    <citation type="submission" date="2017-12" db="EMBL/GenBank/DDBJ databases">
        <title>Comparative genomics of Botrytis spp.</title>
        <authorList>
            <person name="Valero-Jimenez C.A."/>
            <person name="Tapia P."/>
            <person name="Veloso J."/>
            <person name="Silva-Moreno E."/>
            <person name="Staats M."/>
            <person name="Valdes J.H."/>
            <person name="Van Kan J.A.L."/>
        </authorList>
    </citation>
    <scope>NUCLEOTIDE SEQUENCE [LARGE SCALE GENOMIC DNA]</scope>
    <source>
        <strain evidence="5 6">MUCL435</strain>
    </source>
</reference>
<keyword evidence="1" id="KW-0560">Oxidoreductase</keyword>
<dbReference type="PANTHER" id="PTHR46505">
    <property type="entry name" value="OXIDOREDUCTASE NAD-BINDING DOMAIN-CONTAINING PROTEIN 1"/>
    <property type="match status" value="1"/>
</dbReference>
<dbReference type="GO" id="GO:0005739">
    <property type="term" value="C:mitochondrion"/>
    <property type="evidence" value="ECO:0007669"/>
    <property type="project" value="TreeGrafter"/>
</dbReference>
<dbReference type="SUPFAM" id="SSF52343">
    <property type="entry name" value="Ferredoxin reductase-like, C-terminal NADP-linked domain"/>
    <property type="match status" value="1"/>
</dbReference>
<gene>
    <name evidence="5" type="ORF">BGAL_0278g00010</name>
</gene>
<evidence type="ECO:0000259" key="4">
    <source>
        <dbReference type="PROSITE" id="PS51384"/>
    </source>
</evidence>
<name>A0A4S8QWG3_9HELO</name>
<dbReference type="PANTHER" id="PTHR46505:SF1">
    <property type="entry name" value="OXIDOREDUCTASE NAD-BINDING DOMAIN-CONTAINING PROTEIN 1"/>
    <property type="match status" value="1"/>
</dbReference>
<keyword evidence="6" id="KW-1185">Reference proteome</keyword>
<dbReference type="Gene3D" id="3.40.50.80">
    <property type="entry name" value="Nucleotide-binding domain of ferredoxin-NADP reductase (FNR) module"/>
    <property type="match status" value="1"/>
</dbReference>
<dbReference type="InterPro" id="IPR052128">
    <property type="entry name" value="Oxidoreductase_NAD-binding"/>
</dbReference>
<dbReference type="PROSITE" id="PS51384">
    <property type="entry name" value="FAD_FR"/>
    <property type="match status" value="1"/>
</dbReference>
<feature type="compositionally biased region" description="Basic and acidic residues" evidence="3">
    <location>
        <begin position="285"/>
        <end position="296"/>
    </location>
</feature>
<feature type="region of interest" description="Disordered" evidence="3">
    <location>
        <begin position="59"/>
        <end position="86"/>
    </location>
</feature>
<dbReference type="GO" id="GO:0016491">
    <property type="term" value="F:oxidoreductase activity"/>
    <property type="evidence" value="ECO:0007669"/>
    <property type="project" value="UniProtKB-KW"/>
</dbReference>
<dbReference type="OrthoDB" id="436496at2759"/>
<keyword evidence="2" id="KW-0520">NAD</keyword>
<evidence type="ECO:0000313" key="5">
    <source>
        <dbReference type="EMBL" id="THV47935.1"/>
    </source>
</evidence>
<evidence type="ECO:0000256" key="3">
    <source>
        <dbReference type="SAM" id="MobiDB-lite"/>
    </source>
</evidence>
<comment type="caution">
    <text evidence="5">The sequence shown here is derived from an EMBL/GenBank/DDBJ whole genome shotgun (WGS) entry which is preliminary data.</text>
</comment>